<proteinExistence type="predicted"/>
<dbReference type="OrthoDB" id="10570775at2759"/>
<feature type="compositionally biased region" description="Basic and acidic residues" evidence="1">
    <location>
        <begin position="202"/>
        <end position="212"/>
    </location>
</feature>
<feature type="compositionally biased region" description="Low complexity" evidence="1">
    <location>
        <begin position="56"/>
        <end position="68"/>
    </location>
</feature>
<name>A0A250XK41_9CHLO</name>
<comment type="caution">
    <text evidence="2">The sequence shown here is derived from an EMBL/GenBank/DDBJ whole genome shotgun (WGS) entry which is preliminary data.</text>
</comment>
<protein>
    <submittedName>
        <fullName evidence="2">Uncharacterized protein</fullName>
    </submittedName>
</protein>
<dbReference type="Proteomes" id="UP000232323">
    <property type="component" value="Unassembled WGS sequence"/>
</dbReference>
<organism evidence="2 3">
    <name type="scientific">Chlamydomonas eustigma</name>
    <dbReference type="NCBI Taxonomy" id="1157962"/>
    <lineage>
        <taxon>Eukaryota</taxon>
        <taxon>Viridiplantae</taxon>
        <taxon>Chlorophyta</taxon>
        <taxon>core chlorophytes</taxon>
        <taxon>Chlorophyceae</taxon>
        <taxon>CS clade</taxon>
        <taxon>Chlamydomonadales</taxon>
        <taxon>Chlamydomonadaceae</taxon>
        <taxon>Chlamydomonas</taxon>
    </lineage>
</organism>
<feature type="region of interest" description="Disordered" evidence="1">
    <location>
        <begin position="186"/>
        <end position="223"/>
    </location>
</feature>
<dbReference type="AlphaFoldDB" id="A0A250XK41"/>
<feature type="region of interest" description="Disordered" evidence="1">
    <location>
        <begin position="46"/>
        <end position="83"/>
    </location>
</feature>
<feature type="compositionally biased region" description="Polar residues" evidence="1">
    <location>
        <begin position="46"/>
        <end position="55"/>
    </location>
</feature>
<reference evidence="2 3" key="1">
    <citation type="submission" date="2017-08" db="EMBL/GenBank/DDBJ databases">
        <title>Acidophilic green algal genome provides insights into adaptation to an acidic environment.</title>
        <authorList>
            <person name="Hirooka S."/>
            <person name="Hirose Y."/>
            <person name="Kanesaki Y."/>
            <person name="Higuchi S."/>
            <person name="Fujiwara T."/>
            <person name="Onuma R."/>
            <person name="Era A."/>
            <person name="Ohbayashi R."/>
            <person name="Uzuka A."/>
            <person name="Nozaki H."/>
            <person name="Yoshikawa H."/>
            <person name="Miyagishima S.Y."/>
        </authorList>
    </citation>
    <scope>NUCLEOTIDE SEQUENCE [LARGE SCALE GENOMIC DNA]</scope>
    <source>
        <strain evidence="2 3">NIES-2499</strain>
    </source>
</reference>
<keyword evidence="3" id="KW-1185">Reference proteome</keyword>
<feature type="compositionally biased region" description="Polar residues" evidence="1">
    <location>
        <begin position="186"/>
        <end position="195"/>
    </location>
</feature>
<feature type="region of interest" description="Disordered" evidence="1">
    <location>
        <begin position="1"/>
        <end position="33"/>
    </location>
</feature>
<evidence type="ECO:0000313" key="3">
    <source>
        <dbReference type="Proteomes" id="UP000232323"/>
    </source>
</evidence>
<gene>
    <name evidence="2" type="ORF">CEUSTIGMA_g10811.t1</name>
</gene>
<dbReference type="EMBL" id="BEGY01000098">
    <property type="protein sequence ID" value="GAX83386.1"/>
    <property type="molecule type" value="Genomic_DNA"/>
</dbReference>
<accession>A0A250XK41</accession>
<evidence type="ECO:0000313" key="2">
    <source>
        <dbReference type="EMBL" id="GAX83386.1"/>
    </source>
</evidence>
<evidence type="ECO:0000256" key="1">
    <source>
        <dbReference type="SAM" id="MobiDB-lite"/>
    </source>
</evidence>
<sequence length="288" mass="31988">MAGLGVSDPRRQAHLSLTYKAEQPHLSASKSYEQSLTFKELQTSNVTTQQLSNHNSKSSGKTSESSHFSRQRTEWEDTVQPPFLSRDGKWLQDAIPNLIMDSQGQPLTTTGSINLARGMGQAPKAISAIHSYHDMSPVLTTEYTRDTDRSELSWDATINKRGTNGVYQPTGAPPESKLEQSIKQAFQSGQGSKSSVAMGDPTVRKNSVDSFHHRNGSSSHVKQHDLARIGDEIGSHAIAGNANAKLIGGKWRYMPRPTEGVQLYTDFYGRFDDKHCDYFGRTYHYLPQ</sequence>